<keyword evidence="8" id="KW-1185">Reference proteome</keyword>
<gene>
    <name evidence="7" type="ORF">U9M48_007229</name>
</gene>
<dbReference type="PANTHER" id="PTHR47967:SF31">
    <property type="entry name" value="ASPARTYL PROTEASE FAMILY PROTEIN"/>
    <property type="match status" value="1"/>
</dbReference>
<dbReference type="AlphaFoldDB" id="A0AAQ3PU32"/>
<dbReference type="PANTHER" id="PTHR47967">
    <property type="entry name" value="OS07G0603500 PROTEIN-RELATED"/>
    <property type="match status" value="1"/>
</dbReference>
<dbReference type="InterPro" id="IPR034161">
    <property type="entry name" value="Pepsin-like_plant"/>
</dbReference>
<dbReference type="GO" id="GO:0004190">
    <property type="term" value="F:aspartic-type endopeptidase activity"/>
    <property type="evidence" value="ECO:0007669"/>
    <property type="project" value="UniProtKB-KW"/>
</dbReference>
<dbReference type="InterPro" id="IPR001969">
    <property type="entry name" value="Aspartic_peptidase_AS"/>
</dbReference>
<dbReference type="PROSITE" id="PS51767">
    <property type="entry name" value="PEPTIDASE_A1"/>
    <property type="match status" value="2"/>
</dbReference>
<evidence type="ECO:0000256" key="1">
    <source>
        <dbReference type="ARBA" id="ARBA00007447"/>
    </source>
</evidence>
<evidence type="ECO:0000256" key="2">
    <source>
        <dbReference type="ARBA" id="ARBA00022670"/>
    </source>
</evidence>
<keyword evidence="4" id="KW-0378">Hydrolase</keyword>
<dbReference type="InterPro" id="IPR051708">
    <property type="entry name" value="Plant_Aspart_Prot_A1"/>
</dbReference>
<dbReference type="FunFam" id="2.40.70.10:FF:000021">
    <property type="entry name" value="Aspartyl protease AED1"/>
    <property type="match status" value="1"/>
</dbReference>
<dbReference type="Pfam" id="PF14543">
    <property type="entry name" value="TAXi_N"/>
    <property type="match status" value="2"/>
</dbReference>
<dbReference type="InterPro" id="IPR033121">
    <property type="entry name" value="PEPTIDASE_A1"/>
</dbReference>
<dbReference type="Gene3D" id="2.40.70.10">
    <property type="entry name" value="Acid Proteases"/>
    <property type="match status" value="4"/>
</dbReference>
<evidence type="ECO:0000256" key="4">
    <source>
        <dbReference type="ARBA" id="ARBA00022801"/>
    </source>
</evidence>
<dbReference type="InterPro" id="IPR032799">
    <property type="entry name" value="TAXi_C"/>
</dbReference>
<organism evidence="7 8">
    <name type="scientific">Paspalum notatum var. saurae</name>
    <dbReference type="NCBI Taxonomy" id="547442"/>
    <lineage>
        <taxon>Eukaryota</taxon>
        <taxon>Viridiplantae</taxon>
        <taxon>Streptophyta</taxon>
        <taxon>Embryophyta</taxon>
        <taxon>Tracheophyta</taxon>
        <taxon>Spermatophyta</taxon>
        <taxon>Magnoliopsida</taxon>
        <taxon>Liliopsida</taxon>
        <taxon>Poales</taxon>
        <taxon>Poaceae</taxon>
        <taxon>PACMAD clade</taxon>
        <taxon>Panicoideae</taxon>
        <taxon>Andropogonodae</taxon>
        <taxon>Paspaleae</taxon>
        <taxon>Paspalinae</taxon>
        <taxon>Paspalum</taxon>
    </lineage>
</organism>
<dbReference type="GO" id="GO:0006508">
    <property type="term" value="P:proteolysis"/>
    <property type="evidence" value="ECO:0007669"/>
    <property type="project" value="UniProtKB-KW"/>
</dbReference>
<sequence length="924" mass="97689">MKQVQMKQLQRIKIALRLLSLEKIVLLLPLFALTFSCCDAAALKLHASHADAGRGLTRRELLHRMAVRSKARAARLLSGRVASARVDPGAYTDGIPDTEYLVHLGIGTPPQPVQLILDTGSNLVWAQCRPCPVCFGQGLPYLDPSSSSTFGVLPCSSPMCGNLAWSSCGKQNWGNQTCVYVYAYADGSITSGHLDADTFTFAAGADDGSTGQASVSVPGLAFGCGLFNNGIFTSNESGIAGFGRGALSLPSQLKVDNFSHCFTSIAGSESSSVLLGLPANLYSNGAGGAVQSTPLVQNVSSLHAYYLSLKGITVGSTRLPVPESAFALKQDGTGGTIIDSGTGMTLLPQDVYKLVHDAFVAQVTLPVDNATSALLSQLCFSAPRGEKPDVPELALHFDGATLDLPRENYMFEFEDAAGSFTCLAINAGDDRTIIGNYQQQNLHVLYDLAGNMLSFLTLLLALLAALAISCSDATGGAMRAQLTRTDAGRGLTRRQLLRRMVLRSKSRAARMLSGSSSTTSVSASAVPGRIQTSLDMEYVISFAIGTPPQPVQMTLDTGSDLIWTQCRQCQSCFAQTLPSFDPSLSATSRTFPCNSSECQLLNWSSCGLQSWGNQTCVYTYSYGDNSVTNGFLAADTFTFDGASVPDVAYGCGLFNNGLFTSNTTGSGIAGFGRGALSLPSQLNVGNFSYCFTDISGSTPSPVLLGLPANLYSGATGAVQTTRLIQSSAASYYYLPLKSITVGATRLPVPESAFALTANGTGGTIIDSGTSVTQLPPLVYGLLHDAFVSQVNLTVTSDEPLCFAVPSAAREMPAVPKLELQFEGATMELPRDNYVFEYEDGGQSNMCIAIMSSGGDLTIIGNYQQQNLHVLYDLAGNKLSFVSAKCDSPFLVWALSANGIATSRSASWGTARMEKIWNSAYVVST</sequence>
<keyword evidence="2" id="KW-0645">Protease</keyword>
<dbReference type="Pfam" id="PF14541">
    <property type="entry name" value="TAXi_C"/>
    <property type="match status" value="2"/>
</dbReference>
<keyword evidence="5" id="KW-0325">Glycoprotein</keyword>
<dbReference type="SUPFAM" id="SSF50630">
    <property type="entry name" value="Acid proteases"/>
    <property type="match status" value="2"/>
</dbReference>
<evidence type="ECO:0000256" key="3">
    <source>
        <dbReference type="ARBA" id="ARBA00022750"/>
    </source>
</evidence>
<feature type="domain" description="Peptidase A1" evidence="6">
    <location>
        <begin position="100"/>
        <end position="456"/>
    </location>
</feature>
<dbReference type="InterPro" id="IPR032861">
    <property type="entry name" value="TAXi_N"/>
</dbReference>
<evidence type="ECO:0000256" key="5">
    <source>
        <dbReference type="ARBA" id="ARBA00023180"/>
    </source>
</evidence>
<evidence type="ECO:0000313" key="7">
    <source>
        <dbReference type="EMBL" id="WVZ56740.1"/>
    </source>
</evidence>
<dbReference type="EMBL" id="CP144746">
    <property type="protein sequence ID" value="WVZ56740.1"/>
    <property type="molecule type" value="Genomic_DNA"/>
</dbReference>
<dbReference type="InterPro" id="IPR021109">
    <property type="entry name" value="Peptidase_aspartic_dom_sf"/>
</dbReference>
<dbReference type="GO" id="GO:0005576">
    <property type="term" value="C:extracellular region"/>
    <property type="evidence" value="ECO:0007669"/>
    <property type="project" value="TreeGrafter"/>
</dbReference>
<dbReference type="FunFam" id="2.40.70.10:FF:000064">
    <property type="entry name" value="Eukaryotic aspartyl protease family protein"/>
    <property type="match status" value="1"/>
</dbReference>
<dbReference type="PROSITE" id="PS00141">
    <property type="entry name" value="ASP_PROTEASE"/>
    <property type="match status" value="1"/>
</dbReference>
<dbReference type="Proteomes" id="UP001341281">
    <property type="component" value="Chromosome 02"/>
</dbReference>
<evidence type="ECO:0000259" key="6">
    <source>
        <dbReference type="PROSITE" id="PS51767"/>
    </source>
</evidence>
<dbReference type="CDD" id="cd05476">
    <property type="entry name" value="pepsin_A_like_plant"/>
    <property type="match status" value="2"/>
</dbReference>
<keyword evidence="3" id="KW-0064">Aspartyl protease</keyword>
<protein>
    <recommendedName>
        <fullName evidence="6">Peptidase A1 domain-containing protein</fullName>
    </recommendedName>
</protein>
<name>A0AAQ3PU32_PASNO</name>
<comment type="similarity">
    <text evidence="1">Belongs to the peptidase A1 family.</text>
</comment>
<proteinExistence type="inferred from homology"/>
<reference evidence="7 8" key="1">
    <citation type="submission" date="2024-02" db="EMBL/GenBank/DDBJ databases">
        <title>High-quality chromosome-scale genome assembly of Pensacola bahiagrass (Paspalum notatum Flugge var. saurae).</title>
        <authorList>
            <person name="Vega J.M."/>
            <person name="Podio M."/>
            <person name="Orjuela J."/>
            <person name="Siena L.A."/>
            <person name="Pessino S.C."/>
            <person name="Combes M.C."/>
            <person name="Mariac C."/>
            <person name="Albertini E."/>
            <person name="Pupilli F."/>
            <person name="Ortiz J.P.A."/>
            <person name="Leblanc O."/>
        </authorList>
    </citation>
    <scope>NUCLEOTIDE SEQUENCE [LARGE SCALE GENOMIC DNA]</scope>
    <source>
        <strain evidence="7">R1</strain>
        <tissue evidence="7">Leaf</tissue>
    </source>
</reference>
<evidence type="ECO:0000313" key="8">
    <source>
        <dbReference type="Proteomes" id="UP001341281"/>
    </source>
</evidence>
<accession>A0AAQ3PU32</accession>
<feature type="domain" description="Peptidase A1" evidence="6">
    <location>
        <begin position="538"/>
        <end position="881"/>
    </location>
</feature>
<dbReference type="FunFam" id="2.40.70.10:FF:000029">
    <property type="entry name" value="Aspartyl protease family protein"/>
    <property type="match status" value="1"/>
</dbReference>